<feature type="signal peptide" evidence="4">
    <location>
        <begin position="1"/>
        <end position="19"/>
    </location>
</feature>
<dbReference type="InterPro" id="IPR036291">
    <property type="entry name" value="NAD(P)-bd_dom_sf"/>
</dbReference>
<dbReference type="PROSITE" id="PS00061">
    <property type="entry name" value="ADH_SHORT"/>
    <property type="match status" value="1"/>
</dbReference>
<dbReference type="OrthoDB" id="1274115at2759"/>
<dbReference type="PANTHER" id="PTHR42901:SF1">
    <property type="entry name" value="ALCOHOL DEHYDROGENASE"/>
    <property type="match status" value="1"/>
</dbReference>
<dbReference type="PRINTS" id="PR00080">
    <property type="entry name" value="SDRFAMILY"/>
</dbReference>
<protein>
    <submittedName>
        <fullName evidence="5">Uncharacterized protein</fullName>
    </submittedName>
</protein>
<comment type="similarity">
    <text evidence="1 3">Belongs to the short-chain dehydrogenases/reductases (SDR) family.</text>
</comment>
<dbReference type="PRINTS" id="PR00081">
    <property type="entry name" value="GDHRDH"/>
</dbReference>
<reference evidence="5" key="1">
    <citation type="submission" date="2021-02" db="EMBL/GenBank/DDBJ databases">
        <authorList>
            <person name="Dougan E. K."/>
            <person name="Rhodes N."/>
            <person name="Thang M."/>
            <person name="Chan C."/>
        </authorList>
    </citation>
    <scope>NUCLEOTIDE SEQUENCE</scope>
</reference>
<dbReference type="GO" id="GO:0016491">
    <property type="term" value="F:oxidoreductase activity"/>
    <property type="evidence" value="ECO:0007669"/>
    <property type="project" value="UniProtKB-KW"/>
</dbReference>
<proteinExistence type="inferred from homology"/>
<evidence type="ECO:0000313" key="6">
    <source>
        <dbReference type="Proteomes" id="UP000654075"/>
    </source>
</evidence>
<dbReference type="Proteomes" id="UP000654075">
    <property type="component" value="Unassembled WGS sequence"/>
</dbReference>
<name>A0A813E6P7_POLGL</name>
<organism evidence="5 6">
    <name type="scientific">Polarella glacialis</name>
    <name type="common">Dinoflagellate</name>
    <dbReference type="NCBI Taxonomy" id="89957"/>
    <lineage>
        <taxon>Eukaryota</taxon>
        <taxon>Sar</taxon>
        <taxon>Alveolata</taxon>
        <taxon>Dinophyceae</taxon>
        <taxon>Suessiales</taxon>
        <taxon>Suessiaceae</taxon>
        <taxon>Polarella</taxon>
    </lineage>
</organism>
<accession>A0A813E6P7</accession>
<dbReference type="CDD" id="cd05233">
    <property type="entry name" value="SDR_c"/>
    <property type="match status" value="1"/>
</dbReference>
<keyword evidence="2" id="KW-0560">Oxidoreductase</keyword>
<evidence type="ECO:0000256" key="1">
    <source>
        <dbReference type="ARBA" id="ARBA00006484"/>
    </source>
</evidence>
<feature type="chain" id="PRO_5032419846" evidence="4">
    <location>
        <begin position="20"/>
        <end position="320"/>
    </location>
</feature>
<dbReference type="Gene3D" id="3.40.50.720">
    <property type="entry name" value="NAD(P)-binding Rossmann-like Domain"/>
    <property type="match status" value="1"/>
</dbReference>
<keyword evidence="6" id="KW-1185">Reference proteome</keyword>
<dbReference type="Pfam" id="PF00106">
    <property type="entry name" value="adh_short"/>
    <property type="match status" value="1"/>
</dbReference>
<dbReference type="OMA" id="IDAIEWG"/>
<dbReference type="InterPro" id="IPR020904">
    <property type="entry name" value="Sc_DH/Rdtase_CS"/>
</dbReference>
<comment type="caution">
    <text evidence="5">The sequence shown here is derived from an EMBL/GenBank/DDBJ whole genome shotgun (WGS) entry which is preliminary data.</text>
</comment>
<dbReference type="SUPFAM" id="SSF51735">
    <property type="entry name" value="NAD(P)-binding Rossmann-fold domains"/>
    <property type="match status" value="1"/>
</dbReference>
<evidence type="ECO:0000313" key="5">
    <source>
        <dbReference type="EMBL" id="CAE8595925.1"/>
    </source>
</evidence>
<dbReference type="EMBL" id="CAJNNV010008235">
    <property type="protein sequence ID" value="CAE8595925.1"/>
    <property type="molecule type" value="Genomic_DNA"/>
</dbReference>
<dbReference type="InterPro" id="IPR002347">
    <property type="entry name" value="SDR_fam"/>
</dbReference>
<dbReference type="AlphaFoldDB" id="A0A813E6P7"/>
<evidence type="ECO:0000256" key="4">
    <source>
        <dbReference type="SAM" id="SignalP"/>
    </source>
</evidence>
<evidence type="ECO:0000256" key="3">
    <source>
        <dbReference type="RuleBase" id="RU000363"/>
    </source>
</evidence>
<keyword evidence="4" id="KW-0732">Signal</keyword>
<sequence length="320" mass="34562">MAGLSGCKALGVVLLAVLAGPLYYTFMPPQVHEVKGKCAVITGASTGIGVQIAHVLASEGIAKLVITARSKEKLDAVAANITKHYPETQVFAVKSDVSKPEDRTALAETVAKTFGSCPTILVNNAGVEYFLHMELQSVKPKIDQMIDINIRGLIHLTNDFLPMLIKSGGHIVNIASLAGKGASIGVNVYAATKYAVVGFSLNLRADMRHRKLGVSVHCVMPGFVTEAGMGDDMGKQIGLPMESVTDLAGFSRPIDTANAVVEAIKYDHPEMIVNSLPIWPLTVIQAIFPRFWDFFFELPLPLVQRSTAWLDKVTDYQSQN</sequence>
<dbReference type="PANTHER" id="PTHR42901">
    <property type="entry name" value="ALCOHOL DEHYDROGENASE"/>
    <property type="match status" value="1"/>
</dbReference>
<evidence type="ECO:0000256" key="2">
    <source>
        <dbReference type="ARBA" id="ARBA00023002"/>
    </source>
</evidence>
<dbReference type="GO" id="GO:0005829">
    <property type="term" value="C:cytosol"/>
    <property type="evidence" value="ECO:0007669"/>
    <property type="project" value="TreeGrafter"/>
</dbReference>
<gene>
    <name evidence="5" type="ORF">PGLA1383_LOCUS14408</name>
</gene>